<evidence type="ECO:0000259" key="9">
    <source>
        <dbReference type="PROSITE" id="PS50929"/>
    </source>
</evidence>
<keyword evidence="3" id="KW-0547">Nucleotide-binding</keyword>
<gene>
    <name evidence="10" type="ORF">FH715_25895</name>
</gene>
<dbReference type="PANTHER" id="PTHR43394">
    <property type="entry name" value="ATP-DEPENDENT PERMEASE MDL1, MITOCHONDRIAL"/>
    <property type="match status" value="1"/>
</dbReference>
<dbReference type="Pfam" id="PF00005">
    <property type="entry name" value="ABC_tran"/>
    <property type="match status" value="1"/>
</dbReference>
<keyword evidence="4 10" id="KW-0067">ATP-binding</keyword>
<reference evidence="10 11" key="1">
    <citation type="submission" date="2019-06" db="EMBL/GenBank/DDBJ databases">
        <title>Draft genome of Streptomyces sedi sp. JCM16909.</title>
        <authorList>
            <person name="Klykleung N."/>
            <person name="Tanasupawat S."/>
            <person name="Kudo T."/>
            <person name="Yuki M."/>
            <person name="Ohkuma M."/>
        </authorList>
    </citation>
    <scope>NUCLEOTIDE SEQUENCE [LARGE SCALE GENOMIC DNA]</scope>
    <source>
        <strain evidence="10 11">JCM 16909</strain>
    </source>
</reference>
<dbReference type="EMBL" id="VDGT01000027">
    <property type="protein sequence ID" value="TNM25853.1"/>
    <property type="molecule type" value="Genomic_DNA"/>
</dbReference>
<dbReference type="GO" id="GO:0015421">
    <property type="term" value="F:ABC-type oligopeptide transporter activity"/>
    <property type="evidence" value="ECO:0007669"/>
    <property type="project" value="TreeGrafter"/>
</dbReference>
<dbReference type="RefSeq" id="WP_139649544.1">
    <property type="nucleotide sequence ID" value="NZ_BAAAZS010000035.1"/>
</dbReference>
<dbReference type="PROSITE" id="PS50929">
    <property type="entry name" value="ABC_TM1F"/>
    <property type="match status" value="1"/>
</dbReference>
<comment type="caution">
    <text evidence="10">The sequence shown here is derived from an EMBL/GenBank/DDBJ whole genome shotgun (WGS) entry which is preliminary data.</text>
</comment>
<feature type="transmembrane region" description="Helical" evidence="7">
    <location>
        <begin position="124"/>
        <end position="143"/>
    </location>
</feature>
<accession>A0A5C4URE0</accession>
<keyword evidence="2 7" id="KW-0812">Transmembrane</keyword>
<dbReference type="InterPro" id="IPR011527">
    <property type="entry name" value="ABC1_TM_dom"/>
</dbReference>
<dbReference type="InterPro" id="IPR036640">
    <property type="entry name" value="ABC1_TM_sf"/>
</dbReference>
<dbReference type="GO" id="GO:0016887">
    <property type="term" value="F:ATP hydrolysis activity"/>
    <property type="evidence" value="ECO:0007669"/>
    <property type="project" value="InterPro"/>
</dbReference>
<evidence type="ECO:0000256" key="5">
    <source>
        <dbReference type="ARBA" id="ARBA00022989"/>
    </source>
</evidence>
<evidence type="ECO:0000259" key="8">
    <source>
        <dbReference type="PROSITE" id="PS50893"/>
    </source>
</evidence>
<keyword evidence="5 7" id="KW-1133">Transmembrane helix</keyword>
<dbReference type="AlphaFoldDB" id="A0A5C4URE0"/>
<dbReference type="Proteomes" id="UP000311713">
    <property type="component" value="Unassembled WGS sequence"/>
</dbReference>
<dbReference type="InterPro" id="IPR039421">
    <property type="entry name" value="Type_1_exporter"/>
</dbReference>
<feature type="domain" description="ABC transmembrane type-1" evidence="9">
    <location>
        <begin position="24"/>
        <end position="307"/>
    </location>
</feature>
<evidence type="ECO:0000256" key="4">
    <source>
        <dbReference type="ARBA" id="ARBA00022840"/>
    </source>
</evidence>
<feature type="transmembrane region" description="Helical" evidence="7">
    <location>
        <begin position="149"/>
        <end position="176"/>
    </location>
</feature>
<dbReference type="SUPFAM" id="SSF52540">
    <property type="entry name" value="P-loop containing nucleoside triphosphate hydrolases"/>
    <property type="match status" value="1"/>
</dbReference>
<dbReference type="OrthoDB" id="9806127at2"/>
<evidence type="ECO:0000313" key="10">
    <source>
        <dbReference type="EMBL" id="TNM25853.1"/>
    </source>
</evidence>
<dbReference type="InterPro" id="IPR027417">
    <property type="entry name" value="P-loop_NTPase"/>
</dbReference>
<feature type="domain" description="ABC transporter" evidence="8">
    <location>
        <begin position="343"/>
        <end position="589"/>
    </location>
</feature>
<evidence type="ECO:0000256" key="7">
    <source>
        <dbReference type="SAM" id="Phobius"/>
    </source>
</evidence>
<name>A0A5C4URE0_9ACTN</name>
<dbReference type="PROSITE" id="PS50893">
    <property type="entry name" value="ABC_TRANSPORTER_2"/>
    <property type="match status" value="1"/>
</dbReference>
<evidence type="ECO:0000256" key="3">
    <source>
        <dbReference type="ARBA" id="ARBA00022741"/>
    </source>
</evidence>
<sequence length="607" mass="66724">MRRYWSLWRELFTLSWRRQRRHTAATLTAIALSTLAVPVCAVALRRAVDAIDGGHTSTAVMAAAVAALAYAVSLVLQDTAGLLRATTNDRLGRLELHPRIHRDISRVHGLEHLERTDFLDRMTIVRLGTGHVTMSLWNMVLAVSNVLKLVLAVLLLGTVTPWLGLLLVFAALPVWLDHVGQRRVRRVEVETSEDHRLHRRLAELAVSASAGKELRVSGTAEDVIRRQTTAWYAAMGPRARAQFVAGALKLVGWLVFIAAFVGALALITHRTVHGHGTVGDVVLAVTVAMSLRQTVASTVMSTTSTASARRVLDPYLWMREYTEREATRDQGEQTPPAALTDGISVENVSYAYPGTDRLALDGVSVTLPAGAVVAVVGEYGSGKTTLVKLLQKFYQTDSGRITVDGIDLSRLDTERWRDRSSAVFQDFGRFRTTFAETVGLGDLRHVNDRERIQRALGEVEADDLVRRLPNGLDTQLGRELGGLDLSEGQWQRTALARAAMRTDPLLFVLDEPTASLDAPSEQNIFEQHMARARHLGQRTGAITLIVSHRFSTVAGADHILVLDKGRLVESGTHEDLLALRGQYADLYRLQADAYAESAPATTEEEDA</sequence>
<feature type="transmembrane region" description="Helical" evidence="7">
    <location>
        <begin position="59"/>
        <end position="76"/>
    </location>
</feature>
<evidence type="ECO:0000256" key="2">
    <source>
        <dbReference type="ARBA" id="ARBA00022692"/>
    </source>
</evidence>
<keyword evidence="6 7" id="KW-0472">Membrane</keyword>
<dbReference type="InterPro" id="IPR003439">
    <property type="entry name" value="ABC_transporter-like_ATP-bd"/>
</dbReference>
<dbReference type="PANTHER" id="PTHR43394:SF1">
    <property type="entry name" value="ATP-BINDING CASSETTE SUB-FAMILY B MEMBER 10, MITOCHONDRIAL"/>
    <property type="match status" value="1"/>
</dbReference>
<dbReference type="Gene3D" id="1.20.1560.10">
    <property type="entry name" value="ABC transporter type 1, transmembrane domain"/>
    <property type="match status" value="1"/>
</dbReference>
<dbReference type="GO" id="GO:0005524">
    <property type="term" value="F:ATP binding"/>
    <property type="evidence" value="ECO:0007669"/>
    <property type="project" value="UniProtKB-KW"/>
</dbReference>
<feature type="transmembrane region" description="Helical" evidence="7">
    <location>
        <begin position="243"/>
        <end position="267"/>
    </location>
</feature>
<dbReference type="SUPFAM" id="SSF90123">
    <property type="entry name" value="ABC transporter transmembrane region"/>
    <property type="match status" value="1"/>
</dbReference>
<dbReference type="SMART" id="SM00382">
    <property type="entry name" value="AAA"/>
    <property type="match status" value="1"/>
</dbReference>
<evidence type="ECO:0000256" key="1">
    <source>
        <dbReference type="ARBA" id="ARBA00004651"/>
    </source>
</evidence>
<evidence type="ECO:0000313" key="11">
    <source>
        <dbReference type="Proteomes" id="UP000311713"/>
    </source>
</evidence>
<evidence type="ECO:0000256" key="6">
    <source>
        <dbReference type="ARBA" id="ARBA00023136"/>
    </source>
</evidence>
<comment type="subcellular location">
    <subcellularLocation>
        <location evidence="1">Cell membrane</location>
        <topology evidence="1">Multi-pass membrane protein</topology>
    </subcellularLocation>
</comment>
<dbReference type="GO" id="GO:0005886">
    <property type="term" value="C:plasma membrane"/>
    <property type="evidence" value="ECO:0007669"/>
    <property type="project" value="UniProtKB-SubCell"/>
</dbReference>
<dbReference type="InterPro" id="IPR003593">
    <property type="entry name" value="AAA+_ATPase"/>
</dbReference>
<protein>
    <submittedName>
        <fullName evidence="10">ABC transporter ATP-binding protein</fullName>
    </submittedName>
</protein>
<organism evidence="10 11">
    <name type="scientific">Streptomyces sedi</name>
    <dbReference type="NCBI Taxonomy" id="555059"/>
    <lineage>
        <taxon>Bacteria</taxon>
        <taxon>Bacillati</taxon>
        <taxon>Actinomycetota</taxon>
        <taxon>Actinomycetes</taxon>
        <taxon>Kitasatosporales</taxon>
        <taxon>Streptomycetaceae</taxon>
        <taxon>Streptomyces</taxon>
    </lineage>
</organism>
<proteinExistence type="predicted"/>
<keyword evidence="11" id="KW-1185">Reference proteome</keyword>
<dbReference type="Gene3D" id="3.40.50.300">
    <property type="entry name" value="P-loop containing nucleotide triphosphate hydrolases"/>
    <property type="match status" value="1"/>
</dbReference>